<dbReference type="PANTHER" id="PTHR31896:SF64">
    <property type="entry name" value="TRICHOTHECENE 3-O-ACETYLTRANSFERASE"/>
    <property type="match status" value="1"/>
</dbReference>
<dbReference type="Proteomes" id="UP000027920">
    <property type="component" value="Unassembled WGS sequence"/>
</dbReference>
<comment type="caution">
    <text evidence="5">The sequence shown here is derived from an EMBL/GenBank/DDBJ whole genome shotgun (WGS) entry which is preliminary data.</text>
</comment>
<feature type="region of interest" description="Disordered" evidence="3">
    <location>
        <begin position="184"/>
        <end position="203"/>
    </location>
</feature>
<name>A0A072P4S6_9EURO</name>
<dbReference type="AlphaFoldDB" id="A0A072P4S6"/>
<dbReference type="GeneID" id="25283683"/>
<protein>
    <recommendedName>
        <fullName evidence="4">Trichothecene 3-O-acetyltransferase-like N-terminal domain-containing protein</fullName>
    </recommendedName>
</protein>
<dbReference type="InterPro" id="IPR023213">
    <property type="entry name" value="CAT-like_dom_sf"/>
</dbReference>
<dbReference type="PANTHER" id="PTHR31896">
    <property type="entry name" value="FAMILY REGULATORY PROTEIN, PUTATIVE (AFU_ORTHOLOGUE AFUA_3G14730)-RELATED"/>
    <property type="match status" value="1"/>
</dbReference>
<sequence>MAHQDFSHLQDVMGSLPMLKRYIVICLAFTLDEANSSRSQVKCCLQQALDRFAKTFPFLAGQVVMEGRGEARSGLPKVIPLHDHIQLYVKDLREEAGFPSMQQMREAQYPFSMLDCGVLAPSIASRWSSEGFERVAPVLLLQANFIRGGLLLTFAGNHMMMDMTGLGLTISLFSKACRAEPFTHEEIQQGNQPRGNAVPLLGDKYQPGPELEDSFVKPRAIEEKNNPSSPSDHATTLQHPPSPPRWVYFNFTAARLAKLKQQASQQTVAPYVSTDDAVGALCWQSVSRARVARLGTAVRTVFARPISARKYLGLQGYYLGHMVDMVYEDEEDVWSHPLGEIAGRLRRLLLQDDMIAHHTRAFATMLYRLADKTQLVNGARLDLDRDIVFSSYANIRCCELEFGPTLGVPNAARRPRMEAWPSLLYMMPKSTAGDIAVAFCVSEDDLAMLRQDETFMSYADYIG</sequence>
<evidence type="ECO:0000313" key="6">
    <source>
        <dbReference type="Proteomes" id="UP000027920"/>
    </source>
</evidence>
<dbReference type="STRING" id="1182545.A0A072P4S6"/>
<evidence type="ECO:0000313" key="5">
    <source>
        <dbReference type="EMBL" id="KEF55119.1"/>
    </source>
</evidence>
<evidence type="ECO:0000256" key="2">
    <source>
        <dbReference type="ARBA" id="ARBA00023315"/>
    </source>
</evidence>
<dbReference type="GO" id="GO:0016746">
    <property type="term" value="F:acyltransferase activity"/>
    <property type="evidence" value="ECO:0007669"/>
    <property type="project" value="UniProtKB-KW"/>
</dbReference>
<dbReference type="InterPro" id="IPR054710">
    <property type="entry name" value="Tri101-like_N"/>
</dbReference>
<keyword evidence="1" id="KW-0808">Transferase</keyword>
<reference evidence="5 6" key="1">
    <citation type="submission" date="2013-03" db="EMBL/GenBank/DDBJ databases">
        <title>The Genome Sequence of Exophiala aquamarina CBS 119918.</title>
        <authorList>
            <consortium name="The Broad Institute Genomics Platform"/>
            <person name="Cuomo C."/>
            <person name="de Hoog S."/>
            <person name="Gorbushina A."/>
            <person name="Walker B."/>
            <person name="Young S.K."/>
            <person name="Zeng Q."/>
            <person name="Gargeya S."/>
            <person name="Fitzgerald M."/>
            <person name="Haas B."/>
            <person name="Abouelleil A."/>
            <person name="Allen A.W."/>
            <person name="Alvarado L."/>
            <person name="Arachchi H.M."/>
            <person name="Berlin A.M."/>
            <person name="Chapman S.B."/>
            <person name="Gainer-Dewar J."/>
            <person name="Goldberg J."/>
            <person name="Griggs A."/>
            <person name="Gujja S."/>
            <person name="Hansen M."/>
            <person name="Howarth C."/>
            <person name="Imamovic A."/>
            <person name="Ireland A."/>
            <person name="Larimer J."/>
            <person name="McCowan C."/>
            <person name="Murphy C."/>
            <person name="Pearson M."/>
            <person name="Poon T.W."/>
            <person name="Priest M."/>
            <person name="Roberts A."/>
            <person name="Saif S."/>
            <person name="Shea T."/>
            <person name="Sisk P."/>
            <person name="Sykes S."/>
            <person name="Wortman J."/>
            <person name="Nusbaum C."/>
            <person name="Birren B."/>
        </authorList>
    </citation>
    <scope>NUCLEOTIDE SEQUENCE [LARGE SCALE GENOMIC DNA]</scope>
    <source>
        <strain evidence="5 6">CBS 119918</strain>
    </source>
</reference>
<dbReference type="InterPro" id="IPR051283">
    <property type="entry name" value="Sec_Metabolite_Acyltrans"/>
</dbReference>
<gene>
    <name evidence="5" type="ORF">A1O9_08772</name>
</gene>
<accession>A0A072P4S6</accession>
<keyword evidence="2" id="KW-0012">Acyltransferase</keyword>
<dbReference type="Gene3D" id="3.30.559.10">
    <property type="entry name" value="Chloramphenicol acetyltransferase-like domain"/>
    <property type="match status" value="2"/>
</dbReference>
<dbReference type="VEuPathDB" id="FungiDB:A1O9_08772"/>
<evidence type="ECO:0000259" key="4">
    <source>
        <dbReference type="Pfam" id="PF22664"/>
    </source>
</evidence>
<evidence type="ECO:0000256" key="3">
    <source>
        <dbReference type="SAM" id="MobiDB-lite"/>
    </source>
</evidence>
<dbReference type="Pfam" id="PF22664">
    <property type="entry name" value="TRI-like_N"/>
    <property type="match status" value="1"/>
</dbReference>
<feature type="compositionally biased region" description="Polar residues" evidence="3">
    <location>
        <begin position="226"/>
        <end position="239"/>
    </location>
</feature>
<evidence type="ECO:0000256" key="1">
    <source>
        <dbReference type="ARBA" id="ARBA00022679"/>
    </source>
</evidence>
<feature type="domain" description="Trichothecene 3-O-acetyltransferase-like N-terminal" evidence="4">
    <location>
        <begin position="22"/>
        <end position="177"/>
    </location>
</feature>
<dbReference type="HOGENOM" id="CLU_026450_5_0_1"/>
<dbReference type="EMBL" id="AMGV01000008">
    <property type="protein sequence ID" value="KEF55119.1"/>
    <property type="molecule type" value="Genomic_DNA"/>
</dbReference>
<keyword evidence="6" id="KW-1185">Reference proteome</keyword>
<dbReference type="RefSeq" id="XP_013257709.1">
    <property type="nucleotide sequence ID" value="XM_013402255.1"/>
</dbReference>
<organism evidence="5 6">
    <name type="scientific">Exophiala aquamarina CBS 119918</name>
    <dbReference type="NCBI Taxonomy" id="1182545"/>
    <lineage>
        <taxon>Eukaryota</taxon>
        <taxon>Fungi</taxon>
        <taxon>Dikarya</taxon>
        <taxon>Ascomycota</taxon>
        <taxon>Pezizomycotina</taxon>
        <taxon>Eurotiomycetes</taxon>
        <taxon>Chaetothyriomycetidae</taxon>
        <taxon>Chaetothyriales</taxon>
        <taxon>Herpotrichiellaceae</taxon>
        <taxon>Exophiala</taxon>
    </lineage>
</organism>
<dbReference type="OrthoDB" id="1862401at2759"/>
<proteinExistence type="predicted"/>
<feature type="region of interest" description="Disordered" evidence="3">
    <location>
        <begin position="222"/>
        <end position="241"/>
    </location>
</feature>